<accession>A0AAW1NR45</accession>
<organism evidence="1 2">
    <name type="scientific">Symbiochloris irregularis</name>
    <dbReference type="NCBI Taxonomy" id="706552"/>
    <lineage>
        <taxon>Eukaryota</taxon>
        <taxon>Viridiplantae</taxon>
        <taxon>Chlorophyta</taxon>
        <taxon>core chlorophytes</taxon>
        <taxon>Trebouxiophyceae</taxon>
        <taxon>Trebouxiales</taxon>
        <taxon>Trebouxiaceae</taxon>
        <taxon>Symbiochloris</taxon>
    </lineage>
</organism>
<protein>
    <recommendedName>
        <fullName evidence="3">Universal stress protein</fullName>
    </recommendedName>
</protein>
<gene>
    <name evidence="1" type="ORF">WJX73_007298</name>
</gene>
<sequence>MSPIFVAVNNIHSKASRKLVEQASALHDRTGGTLHLAHVLLDVVVLPCQKARVLAVFEQTFRHLLVKHPGITVRFHVIDVERALSSYSQPAALKAEALARRAAELECTVMLVGGSSCKTRDTPPAAFLLGHSMEHWLRTVSPIPIIFAADMQMTSHLKMDKSVHRAFVSCQ</sequence>
<proteinExistence type="predicted"/>
<dbReference type="EMBL" id="JALJOQ010000178">
    <property type="protein sequence ID" value="KAK9791380.1"/>
    <property type="molecule type" value="Genomic_DNA"/>
</dbReference>
<evidence type="ECO:0000313" key="1">
    <source>
        <dbReference type="EMBL" id="KAK9791380.1"/>
    </source>
</evidence>
<evidence type="ECO:0000313" key="2">
    <source>
        <dbReference type="Proteomes" id="UP001465755"/>
    </source>
</evidence>
<dbReference type="AlphaFoldDB" id="A0AAW1NR45"/>
<evidence type="ECO:0008006" key="3">
    <source>
        <dbReference type="Google" id="ProtNLM"/>
    </source>
</evidence>
<reference evidence="1 2" key="1">
    <citation type="journal article" date="2024" name="Nat. Commun.">
        <title>Phylogenomics reveals the evolutionary origins of lichenization in chlorophyte algae.</title>
        <authorList>
            <person name="Puginier C."/>
            <person name="Libourel C."/>
            <person name="Otte J."/>
            <person name="Skaloud P."/>
            <person name="Haon M."/>
            <person name="Grisel S."/>
            <person name="Petersen M."/>
            <person name="Berrin J.G."/>
            <person name="Delaux P.M."/>
            <person name="Dal Grande F."/>
            <person name="Keller J."/>
        </authorList>
    </citation>
    <scope>NUCLEOTIDE SEQUENCE [LARGE SCALE GENOMIC DNA]</scope>
    <source>
        <strain evidence="1 2">SAG 2036</strain>
    </source>
</reference>
<dbReference type="Gene3D" id="3.40.50.620">
    <property type="entry name" value="HUPs"/>
    <property type="match status" value="1"/>
</dbReference>
<keyword evidence="2" id="KW-1185">Reference proteome</keyword>
<comment type="caution">
    <text evidence="1">The sequence shown here is derived from an EMBL/GenBank/DDBJ whole genome shotgun (WGS) entry which is preliminary data.</text>
</comment>
<name>A0AAW1NR45_9CHLO</name>
<dbReference type="InterPro" id="IPR014729">
    <property type="entry name" value="Rossmann-like_a/b/a_fold"/>
</dbReference>
<dbReference type="Proteomes" id="UP001465755">
    <property type="component" value="Unassembled WGS sequence"/>
</dbReference>